<dbReference type="EMBL" id="JARKIE010000095">
    <property type="protein sequence ID" value="KAJ7686498.1"/>
    <property type="molecule type" value="Genomic_DNA"/>
</dbReference>
<comment type="caution">
    <text evidence="1">The sequence shown here is derived from an EMBL/GenBank/DDBJ whole genome shotgun (WGS) entry which is preliminary data.</text>
</comment>
<protein>
    <submittedName>
        <fullName evidence="1">Uncharacterized protein</fullName>
    </submittedName>
</protein>
<dbReference type="Proteomes" id="UP001221757">
    <property type="component" value="Unassembled WGS sequence"/>
</dbReference>
<evidence type="ECO:0000313" key="1">
    <source>
        <dbReference type="EMBL" id="KAJ7686498.1"/>
    </source>
</evidence>
<evidence type="ECO:0000313" key="2">
    <source>
        <dbReference type="Proteomes" id="UP001221757"/>
    </source>
</evidence>
<gene>
    <name evidence="1" type="ORF">B0H17DRAFT_1204179</name>
</gene>
<reference evidence="1" key="1">
    <citation type="submission" date="2023-03" db="EMBL/GenBank/DDBJ databases">
        <title>Massive genome expansion in bonnet fungi (Mycena s.s.) driven by repeated elements and novel gene families across ecological guilds.</title>
        <authorList>
            <consortium name="Lawrence Berkeley National Laboratory"/>
            <person name="Harder C.B."/>
            <person name="Miyauchi S."/>
            <person name="Viragh M."/>
            <person name="Kuo A."/>
            <person name="Thoen E."/>
            <person name="Andreopoulos B."/>
            <person name="Lu D."/>
            <person name="Skrede I."/>
            <person name="Drula E."/>
            <person name="Henrissat B."/>
            <person name="Morin E."/>
            <person name="Kohler A."/>
            <person name="Barry K."/>
            <person name="LaButti K."/>
            <person name="Morin E."/>
            <person name="Salamov A."/>
            <person name="Lipzen A."/>
            <person name="Mereny Z."/>
            <person name="Hegedus B."/>
            <person name="Baldrian P."/>
            <person name="Stursova M."/>
            <person name="Weitz H."/>
            <person name="Taylor A."/>
            <person name="Grigoriev I.V."/>
            <person name="Nagy L.G."/>
            <person name="Martin F."/>
            <person name="Kauserud H."/>
        </authorList>
    </citation>
    <scope>NUCLEOTIDE SEQUENCE</scope>
    <source>
        <strain evidence="1">CBHHK067</strain>
    </source>
</reference>
<sequence length="170" mass="18596">MVLSLQKHSKVIRFCARDHDLTTPSTEQFTTSSPFPHDLTPYDPDTTPAAAGMRLPSALALALLFAGAHAAPIPRRLHPVGFRPAVDRYMRRDAPDARPVTLDAPPLTPDAPAVVTLESGPGWSLLIVSHTFQQRTTSTSIQHITKPTVSILTARARRVHLTVSSLFFFV</sequence>
<organism evidence="1 2">
    <name type="scientific">Mycena rosella</name>
    <name type="common">Pink bonnet</name>
    <name type="synonym">Agaricus rosellus</name>
    <dbReference type="NCBI Taxonomy" id="1033263"/>
    <lineage>
        <taxon>Eukaryota</taxon>
        <taxon>Fungi</taxon>
        <taxon>Dikarya</taxon>
        <taxon>Basidiomycota</taxon>
        <taxon>Agaricomycotina</taxon>
        <taxon>Agaricomycetes</taxon>
        <taxon>Agaricomycetidae</taxon>
        <taxon>Agaricales</taxon>
        <taxon>Marasmiineae</taxon>
        <taxon>Mycenaceae</taxon>
        <taxon>Mycena</taxon>
    </lineage>
</organism>
<accession>A0AAD7GBE4</accession>
<name>A0AAD7GBE4_MYCRO</name>
<dbReference type="AlphaFoldDB" id="A0AAD7GBE4"/>
<proteinExistence type="predicted"/>
<keyword evidence="2" id="KW-1185">Reference proteome</keyword>